<dbReference type="GeneID" id="34519049"/>
<evidence type="ECO:0000256" key="7">
    <source>
        <dbReference type="ARBA" id="ARBA00023136"/>
    </source>
</evidence>
<evidence type="ECO:0000256" key="4">
    <source>
        <dbReference type="ARBA" id="ARBA00022448"/>
    </source>
</evidence>
<dbReference type="InterPro" id="IPR007265">
    <property type="entry name" value="COG_su3"/>
</dbReference>
<dbReference type="AlphaFoldDB" id="W6MUI2"/>
<evidence type="ECO:0000313" key="13">
    <source>
        <dbReference type="Proteomes" id="UP000019384"/>
    </source>
</evidence>
<dbReference type="InterPro" id="IPR048320">
    <property type="entry name" value="COG3_N"/>
</dbReference>
<keyword evidence="6" id="KW-0333">Golgi apparatus</keyword>
<evidence type="ECO:0000256" key="5">
    <source>
        <dbReference type="ARBA" id="ARBA00022927"/>
    </source>
</evidence>
<dbReference type="EMBL" id="HG793126">
    <property type="protein sequence ID" value="CDK25650.1"/>
    <property type="molecule type" value="Genomic_DNA"/>
</dbReference>
<feature type="domain" description="Conserved oligomeric Golgi complex subunit 3 N-terminal" evidence="10">
    <location>
        <begin position="116"/>
        <end position="264"/>
    </location>
</feature>
<evidence type="ECO:0000256" key="9">
    <source>
        <dbReference type="SAM" id="MobiDB-lite"/>
    </source>
</evidence>
<dbReference type="PANTHER" id="PTHR13302">
    <property type="entry name" value="CONSERVED OLIGOMERIC GOLGI COMPLEX COMPONENT 3"/>
    <property type="match status" value="1"/>
</dbReference>
<feature type="domain" description="Conserved oligomeric Golgi complex subunit 3 C-terminal" evidence="11">
    <location>
        <begin position="295"/>
        <end position="668"/>
    </location>
</feature>
<organism evidence="12 13">
    <name type="scientific">Kuraishia capsulata CBS 1993</name>
    <dbReference type="NCBI Taxonomy" id="1382522"/>
    <lineage>
        <taxon>Eukaryota</taxon>
        <taxon>Fungi</taxon>
        <taxon>Dikarya</taxon>
        <taxon>Ascomycota</taxon>
        <taxon>Saccharomycotina</taxon>
        <taxon>Pichiomycetes</taxon>
        <taxon>Pichiales</taxon>
        <taxon>Pichiaceae</taxon>
        <taxon>Kuraishia</taxon>
    </lineage>
</organism>
<evidence type="ECO:0000256" key="3">
    <source>
        <dbReference type="ARBA" id="ARBA00020976"/>
    </source>
</evidence>
<evidence type="ECO:0000259" key="10">
    <source>
        <dbReference type="Pfam" id="PF04136"/>
    </source>
</evidence>
<dbReference type="GO" id="GO:0006891">
    <property type="term" value="P:intra-Golgi vesicle-mediated transport"/>
    <property type="evidence" value="ECO:0007669"/>
    <property type="project" value="TreeGrafter"/>
</dbReference>
<dbReference type="GO" id="GO:0007030">
    <property type="term" value="P:Golgi organization"/>
    <property type="evidence" value="ECO:0007669"/>
    <property type="project" value="TreeGrafter"/>
</dbReference>
<dbReference type="OrthoDB" id="296793at2759"/>
<dbReference type="InterPro" id="IPR048685">
    <property type="entry name" value="COG3_C"/>
</dbReference>
<feature type="region of interest" description="Disordered" evidence="9">
    <location>
        <begin position="844"/>
        <end position="869"/>
    </location>
</feature>
<dbReference type="GO" id="GO:0000139">
    <property type="term" value="C:Golgi membrane"/>
    <property type="evidence" value="ECO:0007669"/>
    <property type="project" value="UniProtKB-SubCell"/>
</dbReference>
<dbReference type="GO" id="GO:0006914">
    <property type="term" value="P:autophagy"/>
    <property type="evidence" value="ECO:0007669"/>
    <property type="project" value="TreeGrafter"/>
</dbReference>
<dbReference type="Proteomes" id="UP000019384">
    <property type="component" value="Unassembled WGS sequence"/>
</dbReference>
<dbReference type="Pfam" id="PF04136">
    <property type="entry name" value="COG3_N"/>
    <property type="match status" value="1"/>
</dbReference>
<feature type="compositionally biased region" description="Polar residues" evidence="9">
    <location>
        <begin position="1"/>
        <end position="15"/>
    </location>
</feature>
<dbReference type="RefSeq" id="XP_022457661.1">
    <property type="nucleotide sequence ID" value="XM_022603818.1"/>
</dbReference>
<comment type="similarity">
    <text evidence="2">Belongs to the COG3 family.</text>
</comment>
<dbReference type="GO" id="GO:0032258">
    <property type="term" value="P:cytoplasm to vacuole targeting by the Cvt pathway"/>
    <property type="evidence" value="ECO:0007669"/>
    <property type="project" value="TreeGrafter"/>
</dbReference>
<accession>W6MUI2</accession>
<proteinExistence type="inferred from homology"/>
<gene>
    <name evidence="12" type="ORF">KUCA_T00001620001</name>
</gene>
<reference evidence="12" key="1">
    <citation type="submission" date="2013-12" db="EMBL/GenBank/DDBJ databases">
        <authorList>
            <person name="Genoscope - CEA"/>
        </authorList>
    </citation>
    <scope>NUCLEOTIDE SEQUENCE</scope>
    <source>
        <strain evidence="12">CBS 1993</strain>
    </source>
</reference>
<keyword evidence="13" id="KW-1185">Reference proteome</keyword>
<evidence type="ECO:0000256" key="2">
    <source>
        <dbReference type="ARBA" id="ARBA00009936"/>
    </source>
</evidence>
<feature type="region of interest" description="Disordered" evidence="9">
    <location>
        <begin position="1"/>
        <end position="20"/>
    </location>
</feature>
<name>W6MUI2_9ASCO</name>
<evidence type="ECO:0000259" key="11">
    <source>
        <dbReference type="Pfam" id="PF20671"/>
    </source>
</evidence>
<dbReference type="GO" id="GO:0005801">
    <property type="term" value="C:cis-Golgi network"/>
    <property type="evidence" value="ECO:0007669"/>
    <property type="project" value="InterPro"/>
</dbReference>
<protein>
    <recommendedName>
        <fullName evidence="3">Conserved oligomeric Golgi complex subunit 3</fullName>
    </recommendedName>
    <alternativeName>
        <fullName evidence="8">Component of oligomeric Golgi complex 3</fullName>
    </alternativeName>
</protein>
<comment type="subcellular location">
    <subcellularLocation>
        <location evidence="1">Golgi apparatus membrane</location>
        <topology evidence="1">Peripheral membrane protein</topology>
    </subcellularLocation>
</comment>
<dbReference type="HOGENOM" id="CLU_011639_2_0_1"/>
<dbReference type="GO" id="GO:0017119">
    <property type="term" value="C:Golgi transport complex"/>
    <property type="evidence" value="ECO:0007669"/>
    <property type="project" value="TreeGrafter"/>
</dbReference>
<keyword evidence="5" id="KW-0653">Protein transport</keyword>
<evidence type="ECO:0000256" key="6">
    <source>
        <dbReference type="ARBA" id="ARBA00023034"/>
    </source>
</evidence>
<evidence type="ECO:0000256" key="8">
    <source>
        <dbReference type="ARBA" id="ARBA00031339"/>
    </source>
</evidence>
<sequence length="869" mass="99274">MRRRGSTVTDTSFSSRGRRGSMVQSIASNAPFMEDHIQLDTESIANPRTRTKSLGSSEFEPTLTPMEASSFTFPFTTSETNYLWTNQVQSVESDFLISYEDEEAINKMDNAEFLEFQDVISHTYKEHARFLKEADVIVENLSSMLTKYDQVTLQTVDFQTKSNELILEVNRLTGLYEDISKNLEYFESLDSIVKSLNTSSSSSIVMRKSFQENILRRLDECLTFVESPAAKEFREIEIYQNRFKQCMVRALTLVRNYIINTLKNVEFNIQTKVNEEKNKNKIRGAISAATSIRVDAFMYNQFEEDCSYLQPLIEDLYTRATVANYDEYLGLLNDCYSQYFKSRSSLLSNTINAQLQAYNETSIAGSRSLVQLAQGNIAFFSRVLEREFDVFSHIFFVTDDQRTDNANNVMMINKWFESVLDPLYYMMRNRIIRENNISDLCELITLLQKYSETDLSDDESESVSERSLQIGGMYHHEHTNSEHIEIESLLAPILQDVQSRLVFRVQAYIDKNVVNYKKTGREFSIGRRRAPSVAPDDDLDSIAGSVTGSLNGRDNDTESIADTIISSVSHSEHQFSSQTIYPPVVKSVKLLTKIYQLVGSQVFDDLANSVVHLVLLSIRDNFSSLLTGTYSSIDSKLYLIKNLVFFKDNIENLDIEHVRREASLDFSGLQKLFRKFYKGSRDKQSIEQHYGAARDEGGFFSLALGSVPRVVDDVIDAKLELQMALRTAVHEFIDDYKTRIIQPLADCTDPTDAEEAATKFKKTLEIEFPRIKPQISTFVQDPRVVSYLIDGVQEAIIQEYERFYNAAIVHGALEDDEGNLMEVDTLISFLSEVVSKMFQNEEHFREPSTSTTDGNIFDNDPDVSTLALE</sequence>
<dbReference type="STRING" id="1382522.W6MUI2"/>
<evidence type="ECO:0000256" key="1">
    <source>
        <dbReference type="ARBA" id="ARBA00004395"/>
    </source>
</evidence>
<reference evidence="12" key="2">
    <citation type="submission" date="2014-02" db="EMBL/GenBank/DDBJ databases">
        <title>Complete DNA sequence of /Kuraishia capsulata/ illustrates novel genomic features among budding yeasts (/Saccharomycotina/).</title>
        <authorList>
            <person name="Morales L."/>
            <person name="Noel B."/>
            <person name="Porcel B."/>
            <person name="Marcet-Houben M."/>
            <person name="Hullo M-F."/>
            <person name="Sacerdot C."/>
            <person name="Tekaia F."/>
            <person name="Leh-Louis V."/>
            <person name="Despons L."/>
            <person name="Khanna V."/>
            <person name="Aury J-M."/>
            <person name="Barbe V."/>
            <person name="Couloux A."/>
            <person name="Labadie K."/>
            <person name="Pelletier E."/>
            <person name="Souciet J-L."/>
            <person name="Boekhout T."/>
            <person name="Gabaldon T."/>
            <person name="Wincker P."/>
            <person name="Dujon B."/>
        </authorList>
    </citation>
    <scope>NUCLEOTIDE SEQUENCE</scope>
    <source>
        <strain evidence="12">CBS 1993</strain>
    </source>
</reference>
<evidence type="ECO:0000313" key="12">
    <source>
        <dbReference type="EMBL" id="CDK25650.1"/>
    </source>
</evidence>
<keyword evidence="4" id="KW-0813">Transport</keyword>
<dbReference type="Pfam" id="PF20671">
    <property type="entry name" value="COG3_C"/>
    <property type="match status" value="1"/>
</dbReference>
<dbReference type="PANTHER" id="PTHR13302:SF8">
    <property type="entry name" value="CONSERVED OLIGOMERIC GOLGI COMPLEX SUBUNIT 3"/>
    <property type="match status" value="1"/>
</dbReference>
<keyword evidence="7" id="KW-0472">Membrane</keyword>